<protein>
    <recommendedName>
        <fullName evidence="2">histidine kinase</fullName>
        <ecNumber evidence="2">2.7.13.3</ecNumber>
    </recommendedName>
</protein>
<feature type="region of interest" description="Disordered" evidence="3">
    <location>
        <begin position="1"/>
        <end position="21"/>
    </location>
</feature>
<evidence type="ECO:0000313" key="8">
    <source>
        <dbReference type="Proteomes" id="UP000199048"/>
    </source>
</evidence>
<feature type="domain" description="PAC" evidence="6">
    <location>
        <begin position="100"/>
        <end position="155"/>
    </location>
</feature>
<evidence type="ECO:0000256" key="1">
    <source>
        <dbReference type="ARBA" id="ARBA00000085"/>
    </source>
</evidence>
<evidence type="ECO:0000259" key="6">
    <source>
        <dbReference type="PROSITE" id="PS50113"/>
    </source>
</evidence>
<evidence type="ECO:0000256" key="3">
    <source>
        <dbReference type="SAM" id="MobiDB-lite"/>
    </source>
</evidence>
<name>A0A1I4Q4H8_9HYPH</name>
<dbReference type="Proteomes" id="UP000199048">
    <property type="component" value="Unassembled WGS sequence"/>
</dbReference>
<feature type="domain" description="PAS" evidence="5">
    <location>
        <begin position="29"/>
        <end position="99"/>
    </location>
</feature>
<dbReference type="SMART" id="SM00091">
    <property type="entry name" value="PAS"/>
    <property type="match status" value="1"/>
</dbReference>
<organism evidence="7 8">
    <name type="scientific">Methylobacterium pseudosasicola</name>
    <dbReference type="NCBI Taxonomy" id="582667"/>
    <lineage>
        <taxon>Bacteria</taxon>
        <taxon>Pseudomonadati</taxon>
        <taxon>Pseudomonadota</taxon>
        <taxon>Alphaproteobacteria</taxon>
        <taxon>Hyphomicrobiales</taxon>
        <taxon>Methylobacteriaceae</taxon>
        <taxon>Methylobacterium</taxon>
    </lineage>
</organism>
<dbReference type="InterPro" id="IPR003594">
    <property type="entry name" value="HATPase_dom"/>
</dbReference>
<dbReference type="RefSeq" id="WP_244537269.1">
    <property type="nucleotide sequence ID" value="NZ_FOTK01000028.1"/>
</dbReference>
<dbReference type="InterPro" id="IPR005467">
    <property type="entry name" value="His_kinase_dom"/>
</dbReference>
<dbReference type="SMART" id="SM00387">
    <property type="entry name" value="HATPase_c"/>
    <property type="match status" value="1"/>
</dbReference>
<dbReference type="PROSITE" id="PS50112">
    <property type="entry name" value="PAS"/>
    <property type="match status" value="1"/>
</dbReference>
<keyword evidence="8" id="KW-1185">Reference proteome</keyword>
<dbReference type="InterPro" id="IPR036890">
    <property type="entry name" value="HATPase_C_sf"/>
</dbReference>
<dbReference type="Gene3D" id="3.30.450.20">
    <property type="entry name" value="PAS domain"/>
    <property type="match status" value="1"/>
</dbReference>
<reference evidence="8" key="1">
    <citation type="submission" date="2016-10" db="EMBL/GenBank/DDBJ databases">
        <authorList>
            <person name="Varghese N."/>
            <person name="Submissions S."/>
        </authorList>
    </citation>
    <scope>NUCLEOTIDE SEQUENCE [LARGE SCALE GENOMIC DNA]</scope>
    <source>
        <strain evidence="8">BL36</strain>
    </source>
</reference>
<dbReference type="SUPFAM" id="SSF55785">
    <property type="entry name" value="PYP-like sensor domain (PAS domain)"/>
    <property type="match status" value="1"/>
</dbReference>
<dbReference type="NCBIfam" id="TIGR00229">
    <property type="entry name" value="sensory_box"/>
    <property type="match status" value="1"/>
</dbReference>
<dbReference type="InterPro" id="IPR004358">
    <property type="entry name" value="Sig_transdc_His_kin-like_C"/>
</dbReference>
<dbReference type="EC" id="2.7.13.3" evidence="2"/>
<dbReference type="PANTHER" id="PTHR43065">
    <property type="entry name" value="SENSOR HISTIDINE KINASE"/>
    <property type="match status" value="1"/>
</dbReference>
<dbReference type="PANTHER" id="PTHR43065:SF47">
    <property type="match status" value="1"/>
</dbReference>
<dbReference type="InterPro" id="IPR000700">
    <property type="entry name" value="PAS-assoc_C"/>
</dbReference>
<comment type="catalytic activity">
    <reaction evidence="1">
        <text>ATP + protein L-histidine = ADP + protein N-phospho-L-histidine.</text>
        <dbReference type="EC" id="2.7.13.3"/>
    </reaction>
</comment>
<dbReference type="Pfam" id="PF02518">
    <property type="entry name" value="HATPase_c"/>
    <property type="match status" value="1"/>
</dbReference>
<dbReference type="InterPro" id="IPR000014">
    <property type="entry name" value="PAS"/>
</dbReference>
<dbReference type="PROSITE" id="PS50109">
    <property type="entry name" value="HIS_KIN"/>
    <property type="match status" value="1"/>
</dbReference>
<evidence type="ECO:0000256" key="2">
    <source>
        <dbReference type="ARBA" id="ARBA00012438"/>
    </source>
</evidence>
<dbReference type="InterPro" id="IPR035965">
    <property type="entry name" value="PAS-like_dom_sf"/>
</dbReference>
<dbReference type="Gene3D" id="3.30.565.10">
    <property type="entry name" value="Histidine kinase-like ATPase, C-terminal domain"/>
    <property type="match status" value="1"/>
</dbReference>
<dbReference type="Gene3D" id="1.10.287.130">
    <property type="match status" value="1"/>
</dbReference>
<proteinExistence type="predicted"/>
<dbReference type="Pfam" id="PF08448">
    <property type="entry name" value="PAS_4"/>
    <property type="match status" value="1"/>
</dbReference>
<accession>A0A1I4Q4H8</accession>
<dbReference type="AlphaFoldDB" id="A0A1I4Q4H8"/>
<evidence type="ECO:0000259" key="5">
    <source>
        <dbReference type="PROSITE" id="PS50112"/>
    </source>
</evidence>
<dbReference type="SUPFAM" id="SSF55874">
    <property type="entry name" value="ATPase domain of HSP90 chaperone/DNA topoisomerase II/histidine kinase"/>
    <property type="match status" value="1"/>
</dbReference>
<dbReference type="CDD" id="cd00130">
    <property type="entry name" value="PAS"/>
    <property type="match status" value="1"/>
</dbReference>
<dbReference type="PROSITE" id="PS50113">
    <property type="entry name" value="PAC"/>
    <property type="match status" value="1"/>
</dbReference>
<evidence type="ECO:0000313" key="7">
    <source>
        <dbReference type="EMBL" id="SFM34565.1"/>
    </source>
</evidence>
<dbReference type="PRINTS" id="PR00344">
    <property type="entry name" value="BCTRLSENSOR"/>
</dbReference>
<dbReference type="EMBL" id="FOTK01000028">
    <property type="protein sequence ID" value="SFM34565.1"/>
    <property type="molecule type" value="Genomic_DNA"/>
</dbReference>
<dbReference type="SMART" id="SM00086">
    <property type="entry name" value="PAC"/>
    <property type="match status" value="1"/>
</dbReference>
<gene>
    <name evidence="7" type="ORF">SAMN05192568_10281</name>
</gene>
<feature type="domain" description="Histidine kinase" evidence="4">
    <location>
        <begin position="196"/>
        <end position="427"/>
    </location>
</feature>
<evidence type="ECO:0000259" key="4">
    <source>
        <dbReference type="PROSITE" id="PS50109"/>
    </source>
</evidence>
<dbReference type="STRING" id="582667.SAMN05192568_10281"/>
<dbReference type="InterPro" id="IPR013656">
    <property type="entry name" value="PAS_4"/>
</dbReference>
<sequence>MSSTSPPQQPRDTEESAASEPDLVALRQEVARLREILDLNSDWIWEVDAVGRYTYVSGHCLTLLGYGPEDMLGRTPFDFMPDDEAARVGAAFADIVAQKRAFSHLLNRNRCRDGRILVLETSGIPLLDAGGNLTGYRGIDRDVTEREAAASRLRFSEEGWRAAAQRADEALSVLRQTQDDLIRAEKLASLGELVAGVSHEISTPLGIALTTSTQVEADSRTFERLVDENQLSRSRLLHYASRMREGAHLLTTNLRRASDLLYSFKQVASDQVLEERREIDLGAWIEELLKSLRALARPGRHAIIASCPEGTILDTYPGLLAQILANAIKNAIDHGLRERQHGRITITVTPGATHLTIDVADDGIGISADHLGRVFDPFFTTARARGGTGLGLHIVHNLVVNRLAGNVTLQSGIGEGTCLRLHFPRHLA</sequence>
<dbReference type="InterPro" id="IPR001610">
    <property type="entry name" value="PAC"/>
</dbReference>
<dbReference type="GO" id="GO:0004673">
    <property type="term" value="F:protein histidine kinase activity"/>
    <property type="evidence" value="ECO:0007669"/>
    <property type="project" value="UniProtKB-EC"/>
</dbReference>